<keyword evidence="2" id="KW-0596">Phosphopantetheine</keyword>
<name>A0A3A4AKT0_9ACTN</name>
<dbReference type="Gene3D" id="3.30.559.30">
    <property type="entry name" value="Nonribosomal peptide synthetase, condensation domain"/>
    <property type="match status" value="2"/>
</dbReference>
<dbReference type="GO" id="GO:0043041">
    <property type="term" value="P:amino acid activation for nonribosomal peptide biosynthetic process"/>
    <property type="evidence" value="ECO:0007669"/>
    <property type="project" value="TreeGrafter"/>
</dbReference>
<dbReference type="InterPro" id="IPR001242">
    <property type="entry name" value="Condensation_dom"/>
</dbReference>
<sequence>MERRVTQPQSQLEDILPLSPLQQGLFFHAIFELGAGTDVYTAQLVLDLDGPLDAAALRAAAATLLRRHANLRASFRQRKQGDPVQVIHRRVDLPWHEADAADEAEAARLVRAERVRRFDMARAPLLRFLLVRLGPERHRLVFTNHHILLDGWSTPLLATELFTLYLRDGDDAGLPRVTPYKNYLAWLKRQDREAAHTAWREALAGIEEPTLVAPRVAGLPPVLPGRVVARLDAERTAALTALARRRGLTLNTLVQAAWGLLLAHLTGRGDVVFGATVSGRPPELPGVENMIGLFINTLPVRLRLDPAETLGDLLTRLQREQAELMPHHHLALAEIHKVAGTGLLFDTMILLENYPLDPADLSAEAGGLRLTGVDGDDSTHYPLTLYAVPGERLLLRLDHRPDVFPQAEAERILDRLTGLLGALLDRPQTLVGRLDPLAGEERRRVLDDWNATARAVPETTLPRLFEARAARTPDATALVFRDETMTYGELNARANRLARHLRTLGAGPERVVALALPRSLDLVVAMYAVVKSGAAYLPIDPDHPRERVEAMLDDARPVAVITPEWLAATDVSGYEATDPGVRLSPDNPAYVIYTSGSTGRPKGVVVSHRAIANRQAWIQGEQPLTPADRVVQKTPAGFDVSVPEFFWPLQAGATLVIAEPDGHKDPRYLARLIREQRVTTAVFVPSMLAAFVAEPEAARCPSLERVYSIGEALPVELADQARRVLGVPVRNQYGPTEATVDVTYWEHVPGTDAVTVPIGVPTWNVRAYVLDACLRPVPPGVPGELYLAGVQLARGYLNRPGLTAERFVACPYGGPGERMYRTGDLARWRGDGVLEYLGRVDFQVKLRGHRVEPGEVEAVLARHPRAGQVAVTARDGRLVAYVTGDADPAELREVAAAALPEHMVPAAFVRLPEFPLSVAGKLDRKALPAPEFAASAASREPRDAEEEALCAVFAEVLGLARVGIDDRFIDLGGDSILAIQLVSRAGRAGLTISPRDVFLHQTVEALAAVARTARAPEPEAAGAGVGPVPLTPIMHWLREPGAPASAFASFSQTLVAEAPPGLDPAALTRALRTVLDHHDALRMRLSPDWALEVLPPGAVDAASAVRRAALGGDPEASVAEEARAAAARLDPASGRLAEVVWLEAGAGAGEPDRVIFCLHHLAVDAVSWRILLADLVAALAGEPLAPVPVSLRTWAEHLAAEALTPRRAAELDAWIDLVDGPDKPLGARRLDPAVDVRATQRELTLTIPPETAGPLIGEVPAAFHATAEDVLLTGLAAAVAHWRRTRGGRGTSVLVNLEGHGRGEALDLSRTVGWFTSLHPVRLDAGPLDWARLTGGGPAAGEAIKRVKEQLRSVPGDGLGHGLLRYLNPATAKELAELPAPQILFNYLGRVAPEAGEWRLSAGAVPAGGPSAGSIPLAHVIEINATAYTRERGPELAVTVRWAGELLTEDEVRALTAAWVRALEGLTRHEGGGFTPSDLMVALPQDEIDRLQAAWRK</sequence>
<evidence type="ECO:0000256" key="3">
    <source>
        <dbReference type="ARBA" id="ARBA00022553"/>
    </source>
</evidence>
<reference evidence="7 8" key="1">
    <citation type="submission" date="2018-09" db="EMBL/GenBank/DDBJ databases">
        <title>YIM 75507 draft genome.</title>
        <authorList>
            <person name="Tang S."/>
            <person name="Feng Y."/>
        </authorList>
    </citation>
    <scope>NUCLEOTIDE SEQUENCE [LARGE SCALE GENOMIC DNA]</scope>
    <source>
        <strain evidence="7 8">YIM 75507</strain>
    </source>
</reference>
<evidence type="ECO:0000256" key="2">
    <source>
        <dbReference type="ARBA" id="ARBA00022450"/>
    </source>
</evidence>
<dbReference type="OrthoDB" id="3671989at2"/>
<evidence type="ECO:0000313" key="7">
    <source>
        <dbReference type="EMBL" id="RJL19461.1"/>
    </source>
</evidence>
<accession>A0A3A4AKT0</accession>
<organism evidence="7 8">
    <name type="scientific">Bailinhaonella thermotolerans</name>
    <dbReference type="NCBI Taxonomy" id="1070861"/>
    <lineage>
        <taxon>Bacteria</taxon>
        <taxon>Bacillati</taxon>
        <taxon>Actinomycetota</taxon>
        <taxon>Actinomycetes</taxon>
        <taxon>Streptosporangiales</taxon>
        <taxon>Streptosporangiaceae</taxon>
        <taxon>Bailinhaonella</taxon>
    </lineage>
</organism>
<dbReference type="PROSITE" id="PS50075">
    <property type="entry name" value="CARRIER"/>
    <property type="match status" value="1"/>
</dbReference>
<dbReference type="NCBIfam" id="TIGR01720">
    <property type="entry name" value="NRPS-para261"/>
    <property type="match status" value="1"/>
</dbReference>
<proteinExistence type="predicted"/>
<dbReference type="Pfam" id="PF00668">
    <property type="entry name" value="Condensation"/>
    <property type="match status" value="2"/>
</dbReference>
<dbReference type="InterPro" id="IPR036736">
    <property type="entry name" value="ACP-like_sf"/>
</dbReference>
<dbReference type="PROSITE" id="PS00455">
    <property type="entry name" value="AMP_BINDING"/>
    <property type="match status" value="1"/>
</dbReference>
<evidence type="ECO:0000256" key="4">
    <source>
        <dbReference type="ARBA" id="ARBA00022737"/>
    </source>
</evidence>
<dbReference type="SUPFAM" id="SSF47336">
    <property type="entry name" value="ACP-like"/>
    <property type="match status" value="1"/>
</dbReference>
<dbReference type="Pfam" id="PF00501">
    <property type="entry name" value="AMP-binding"/>
    <property type="match status" value="1"/>
</dbReference>
<dbReference type="InterPro" id="IPR042099">
    <property type="entry name" value="ANL_N_sf"/>
</dbReference>
<dbReference type="CDD" id="cd17646">
    <property type="entry name" value="A_NRPS_AB3403-like"/>
    <property type="match status" value="1"/>
</dbReference>
<dbReference type="Pfam" id="PF00550">
    <property type="entry name" value="PP-binding"/>
    <property type="match status" value="1"/>
</dbReference>
<dbReference type="InterPro" id="IPR009081">
    <property type="entry name" value="PP-bd_ACP"/>
</dbReference>
<gene>
    <name evidence="7" type="ORF">D5H75_40385</name>
</gene>
<dbReference type="InterPro" id="IPR045851">
    <property type="entry name" value="AMP-bd_C_sf"/>
</dbReference>
<dbReference type="FunFam" id="3.40.50.12780:FF:000012">
    <property type="entry name" value="Non-ribosomal peptide synthetase"/>
    <property type="match status" value="1"/>
</dbReference>
<comment type="cofactor">
    <cofactor evidence="1">
        <name>pantetheine 4'-phosphate</name>
        <dbReference type="ChEBI" id="CHEBI:47942"/>
    </cofactor>
</comment>
<keyword evidence="3" id="KW-0597">Phosphoprotein</keyword>
<comment type="caution">
    <text evidence="7">The sequence shown here is derived from an EMBL/GenBank/DDBJ whole genome shotgun (WGS) entry which is preliminary data.</text>
</comment>
<dbReference type="GO" id="GO:0017000">
    <property type="term" value="P:antibiotic biosynthetic process"/>
    <property type="evidence" value="ECO:0007669"/>
    <property type="project" value="UniProtKB-KW"/>
</dbReference>
<dbReference type="InterPro" id="IPR020845">
    <property type="entry name" value="AMP-binding_CS"/>
</dbReference>
<dbReference type="GO" id="GO:0008610">
    <property type="term" value="P:lipid biosynthetic process"/>
    <property type="evidence" value="ECO:0007669"/>
    <property type="project" value="UniProtKB-ARBA"/>
</dbReference>
<dbReference type="PROSITE" id="PS00012">
    <property type="entry name" value="PHOSPHOPANTETHEINE"/>
    <property type="match status" value="1"/>
</dbReference>
<dbReference type="SUPFAM" id="SSF56801">
    <property type="entry name" value="Acetyl-CoA synthetase-like"/>
    <property type="match status" value="1"/>
</dbReference>
<dbReference type="GO" id="GO:0044550">
    <property type="term" value="P:secondary metabolite biosynthetic process"/>
    <property type="evidence" value="ECO:0007669"/>
    <property type="project" value="TreeGrafter"/>
</dbReference>
<dbReference type="EMBL" id="QZEY01000038">
    <property type="protein sequence ID" value="RJL19461.1"/>
    <property type="molecule type" value="Genomic_DNA"/>
</dbReference>
<dbReference type="InterPro" id="IPR020806">
    <property type="entry name" value="PKS_PP-bd"/>
</dbReference>
<dbReference type="Gene3D" id="1.10.1200.10">
    <property type="entry name" value="ACP-like"/>
    <property type="match status" value="1"/>
</dbReference>
<dbReference type="InterPro" id="IPR023213">
    <property type="entry name" value="CAT-like_dom_sf"/>
</dbReference>
<dbReference type="InterPro" id="IPR000873">
    <property type="entry name" value="AMP-dep_synth/lig_dom"/>
</dbReference>
<dbReference type="FunFam" id="1.10.1200.10:FF:000005">
    <property type="entry name" value="Nonribosomal peptide synthetase 1"/>
    <property type="match status" value="1"/>
</dbReference>
<evidence type="ECO:0000256" key="5">
    <source>
        <dbReference type="ARBA" id="ARBA00023194"/>
    </source>
</evidence>
<dbReference type="FunFam" id="3.40.50.980:FF:000001">
    <property type="entry name" value="Non-ribosomal peptide synthetase"/>
    <property type="match status" value="1"/>
</dbReference>
<keyword evidence="4" id="KW-0677">Repeat</keyword>
<dbReference type="Gene3D" id="3.30.559.10">
    <property type="entry name" value="Chloramphenicol acetyltransferase-like domain"/>
    <property type="match status" value="2"/>
</dbReference>
<dbReference type="GO" id="GO:0003824">
    <property type="term" value="F:catalytic activity"/>
    <property type="evidence" value="ECO:0007669"/>
    <property type="project" value="InterPro"/>
</dbReference>
<dbReference type="Gene3D" id="3.30.300.30">
    <property type="match status" value="1"/>
</dbReference>
<dbReference type="SUPFAM" id="SSF52777">
    <property type="entry name" value="CoA-dependent acyltransferases"/>
    <property type="match status" value="4"/>
</dbReference>
<evidence type="ECO:0000256" key="1">
    <source>
        <dbReference type="ARBA" id="ARBA00001957"/>
    </source>
</evidence>
<dbReference type="NCBIfam" id="TIGR01733">
    <property type="entry name" value="AA-adenyl-dom"/>
    <property type="match status" value="1"/>
</dbReference>
<keyword evidence="5" id="KW-0045">Antibiotic biosynthesis</keyword>
<dbReference type="PANTHER" id="PTHR45527:SF1">
    <property type="entry name" value="FATTY ACID SYNTHASE"/>
    <property type="match status" value="1"/>
</dbReference>
<dbReference type="GO" id="GO:0031177">
    <property type="term" value="F:phosphopantetheine binding"/>
    <property type="evidence" value="ECO:0007669"/>
    <property type="project" value="InterPro"/>
</dbReference>
<protein>
    <submittedName>
        <fullName evidence="7">Amino acid adenylation domain-containing protein</fullName>
    </submittedName>
</protein>
<dbReference type="Pfam" id="PF13193">
    <property type="entry name" value="AMP-binding_C"/>
    <property type="match status" value="1"/>
</dbReference>
<evidence type="ECO:0000259" key="6">
    <source>
        <dbReference type="PROSITE" id="PS50075"/>
    </source>
</evidence>
<dbReference type="Proteomes" id="UP000265768">
    <property type="component" value="Unassembled WGS sequence"/>
</dbReference>
<dbReference type="PANTHER" id="PTHR45527">
    <property type="entry name" value="NONRIBOSOMAL PEPTIDE SYNTHETASE"/>
    <property type="match status" value="1"/>
</dbReference>
<dbReference type="CDD" id="cd19543">
    <property type="entry name" value="DCL_NRPS"/>
    <property type="match status" value="1"/>
</dbReference>
<dbReference type="InterPro" id="IPR006162">
    <property type="entry name" value="Ppantetheine_attach_site"/>
</dbReference>
<dbReference type="InterPro" id="IPR025110">
    <property type="entry name" value="AMP-bd_C"/>
</dbReference>
<dbReference type="InterPro" id="IPR010060">
    <property type="entry name" value="NRPS_synth"/>
</dbReference>
<dbReference type="FunFam" id="2.30.38.10:FF:000001">
    <property type="entry name" value="Non-ribosomal peptide synthetase PvdI"/>
    <property type="match status" value="1"/>
</dbReference>
<keyword evidence="8" id="KW-1185">Reference proteome</keyword>
<dbReference type="GO" id="GO:0005829">
    <property type="term" value="C:cytosol"/>
    <property type="evidence" value="ECO:0007669"/>
    <property type="project" value="TreeGrafter"/>
</dbReference>
<feature type="domain" description="Carrier" evidence="6">
    <location>
        <begin position="940"/>
        <end position="1014"/>
    </location>
</feature>
<evidence type="ECO:0000313" key="8">
    <source>
        <dbReference type="Proteomes" id="UP000265768"/>
    </source>
</evidence>
<dbReference type="Gene3D" id="3.40.50.12780">
    <property type="entry name" value="N-terminal domain of ligase-like"/>
    <property type="match status" value="1"/>
</dbReference>
<dbReference type="InterPro" id="IPR010071">
    <property type="entry name" value="AA_adenyl_dom"/>
</dbReference>
<dbReference type="SMART" id="SM00823">
    <property type="entry name" value="PKS_PP"/>
    <property type="match status" value="1"/>
</dbReference>